<proteinExistence type="predicted"/>
<dbReference type="EMBL" id="JACBKZ010000014">
    <property type="protein sequence ID" value="KAF5932273.1"/>
    <property type="molecule type" value="Genomic_DNA"/>
</dbReference>
<reference evidence="2" key="1">
    <citation type="journal article" date="2020" name="Nat. Commun.">
        <title>Genome assembly of wild tea tree DASZ reveals pedigree and selection history of tea varieties.</title>
        <authorList>
            <person name="Zhang W."/>
            <person name="Zhang Y."/>
            <person name="Qiu H."/>
            <person name="Guo Y."/>
            <person name="Wan H."/>
            <person name="Zhang X."/>
            <person name="Scossa F."/>
            <person name="Alseekh S."/>
            <person name="Zhang Q."/>
            <person name="Wang P."/>
            <person name="Xu L."/>
            <person name="Schmidt M.H."/>
            <person name="Jia X."/>
            <person name="Li D."/>
            <person name="Zhu A."/>
            <person name="Guo F."/>
            <person name="Chen W."/>
            <person name="Ni D."/>
            <person name="Usadel B."/>
            <person name="Fernie A.R."/>
            <person name="Wen W."/>
        </authorList>
    </citation>
    <scope>NUCLEOTIDE SEQUENCE [LARGE SCALE GENOMIC DNA]</scope>
    <source>
        <strain evidence="2">cv. G240</strain>
    </source>
</reference>
<organism evidence="1 2">
    <name type="scientific">Camellia sinensis</name>
    <name type="common">Tea plant</name>
    <name type="synonym">Thea sinensis</name>
    <dbReference type="NCBI Taxonomy" id="4442"/>
    <lineage>
        <taxon>Eukaryota</taxon>
        <taxon>Viridiplantae</taxon>
        <taxon>Streptophyta</taxon>
        <taxon>Embryophyta</taxon>
        <taxon>Tracheophyta</taxon>
        <taxon>Spermatophyta</taxon>
        <taxon>Magnoliopsida</taxon>
        <taxon>eudicotyledons</taxon>
        <taxon>Gunneridae</taxon>
        <taxon>Pentapetalae</taxon>
        <taxon>asterids</taxon>
        <taxon>Ericales</taxon>
        <taxon>Theaceae</taxon>
        <taxon>Camellia</taxon>
    </lineage>
</organism>
<name>A0A7J7FV72_CAMSI</name>
<dbReference type="Proteomes" id="UP000593564">
    <property type="component" value="Unassembled WGS sequence"/>
</dbReference>
<protein>
    <submittedName>
        <fullName evidence="1">Uncharacterized protein</fullName>
    </submittedName>
</protein>
<comment type="caution">
    <text evidence="1">The sequence shown here is derived from an EMBL/GenBank/DDBJ whole genome shotgun (WGS) entry which is preliminary data.</text>
</comment>
<evidence type="ECO:0000313" key="1">
    <source>
        <dbReference type="EMBL" id="KAF5932273.1"/>
    </source>
</evidence>
<accession>A0A7J7FV72</accession>
<sequence length="120" mass="13210">MIEIMLVNVSTEKDPGLIQIGLTLSSARATSRFLKRFQKKNVLRDPAKTCVESLLRLCSLGSLSASRLDPSFSNLGLKFRMVNGQPSKEACVAIFKAALELGARKVRSRRSDVAKRSLQS</sequence>
<evidence type="ECO:0000313" key="2">
    <source>
        <dbReference type="Proteomes" id="UP000593564"/>
    </source>
</evidence>
<dbReference type="AlphaFoldDB" id="A0A7J7FV72"/>
<gene>
    <name evidence="1" type="ORF">HYC85_028444</name>
</gene>
<reference evidence="1 2" key="2">
    <citation type="submission" date="2020-07" db="EMBL/GenBank/DDBJ databases">
        <title>Genome assembly of wild tea tree DASZ reveals pedigree and selection history of tea varieties.</title>
        <authorList>
            <person name="Zhang W."/>
        </authorList>
    </citation>
    <scope>NUCLEOTIDE SEQUENCE [LARGE SCALE GENOMIC DNA]</scope>
    <source>
        <strain evidence="2">cv. G240</strain>
        <tissue evidence="1">Leaf</tissue>
    </source>
</reference>
<keyword evidence="2" id="KW-1185">Reference proteome</keyword>